<dbReference type="OrthoDB" id="5051406at2"/>
<name>A0A543FJB4_9MICO</name>
<accession>A0A543FJB4</accession>
<organism evidence="3 4">
    <name type="scientific">Microbacterium kyungheense</name>
    <dbReference type="NCBI Taxonomy" id="1263636"/>
    <lineage>
        <taxon>Bacteria</taxon>
        <taxon>Bacillati</taxon>
        <taxon>Actinomycetota</taxon>
        <taxon>Actinomycetes</taxon>
        <taxon>Micrococcales</taxon>
        <taxon>Microbacteriaceae</taxon>
        <taxon>Microbacterium</taxon>
    </lineage>
</organism>
<evidence type="ECO:0000256" key="1">
    <source>
        <dbReference type="SAM" id="MobiDB-lite"/>
    </source>
</evidence>
<keyword evidence="4" id="KW-1185">Reference proteome</keyword>
<dbReference type="RefSeq" id="WP_141892498.1">
    <property type="nucleotide sequence ID" value="NZ_BAABLH010000020.1"/>
</dbReference>
<proteinExistence type="predicted"/>
<evidence type="ECO:0000313" key="3">
    <source>
        <dbReference type="EMBL" id="TQM33967.1"/>
    </source>
</evidence>
<feature type="chain" id="PRO_5038578194" evidence="2">
    <location>
        <begin position="23"/>
        <end position="335"/>
    </location>
</feature>
<gene>
    <name evidence="3" type="ORF">FB391_0254</name>
</gene>
<feature type="signal peptide" evidence="2">
    <location>
        <begin position="1"/>
        <end position="22"/>
    </location>
</feature>
<reference evidence="3 4" key="1">
    <citation type="submission" date="2019-06" db="EMBL/GenBank/DDBJ databases">
        <title>Sequencing the genomes of 1000 actinobacteria strains.</title>
        <authorList>
            <person name="Klenk H.-P."/>
        </authorList>
    </citation>
    <scope>NUCLEOTIDE SEQUENCE [LARGE SCALE GENOMIC DNA]</scope>
    <source>
        <strain evidence="3 4">DSM 105492</strain>
    </source>
</reference>
<dbReference type="Proteomes" id="UP000320235">
    <property type="component" value="Unassembled WGS sequence"/>
</dbReference>
<dbReference type="EMBL" id="VFPE01000001">
    <property type="protein sequence ID" value="TQM33967.1"/>
    <property type="molecule type" value="Genomic_DNA"/>
</dbReference>
<comment type="caution">
    <text evidence="3">The sequence shown here is derived from an EMBL/GenBank/DDBJ whole genome shotgun (WGS) entry which is preliminary data.</text>
</comment>
<sequence length="335" mass="34712">MRRRLALALSALVLGGVLSSCASPAPPEADPTPVASVEPTPTATPDAQEVAPGEKPPTVFDGECERALSAADLQSVVGTPLTLASSSSDGDAGNVGGLACSWEAGGAAVRLEILDRNGLGDAEFPEDQAPFYFADCDAQWVCSGEAEDERLWLGASFQSFAEADRDRIDEWTAAIGAIVFRNFAESSPALWVRDQAGWWGELDCSALADTLSRALGAEFSGDRGGFIDPPLPGVVLATTASNWSNCYLNDGAHIVEVYSSAGQAWTLPADGDQPVDTGVPGISAWLSSNYQAITSAGYTLTDGVNALTAYIATDAGWTAEQAVTALATAASSGWK</sequence>
<dbReference type="AlphaFoldDB" id="A0A543FJB4"/>
<protein>
    <submittedName>
        <fullName evidence="3">Uncharacterized protein</fullName>
    </submittedName>
</protein>
<keyword evidence="2" id="KW-0732">Signal</keyword>
<evidence type="ECO:0000256" key="2">
    <source>
        <dbReference type="SAM" id="SignalP"/>
    </source>
</evidence>
<evidence type="ECO:0000313" key="4">
    <source>
        <dbReference type="Proteomes" id="UP000320235"/>
    </source>
</evidence>
<feature type="region of interest" description="Disordered" evidence="1">
    <location>
        <begin position="22"/>
        <end position="58"/>
    </location>
</feature>
<dbReference type="PROSITE" id="PS51257">
    <property type="entry name" value="PROKAR_LIPOPROTEIN"/>
    <property type="match status" value="1"/>
</dbReference>